<evidence type="ECO:0000313" key="4">
    <source>
        <dbReference type="EMBL" id="MPL81539.1"/>
    </source>
</evidence>
<dbReference type="EC" id="1.-.-.-" evidence="4"/>
<reference evidence="4" key="1">
    <citation type="submission" date="2019-08" db="EMBL/GenBank/DDBJ databases">
        <authorList>
            <person name="Kucharzyk K."/>
            <person name="Murdoch R.W."/>
            <person name="Higgins S."/>
            <person name="Loffler F."/>
        </authorList>
    </citation>
    <scope>NUCLEOTIDE SEQUENCE</scope>
</reference>
<dbReference type="SUPFAM" id="SSF51395">
    <property type="entry name" value="FMN-linked oxidoreductases"/>
    <property type="match status" value="1"/>
</dbReference>
<accession>A0A644UR84</accession>
<name>A0A644UR84_9ZZZZ</name>
<dbReference type="PANTHER" id="PTHR43656">
    <property type="entry name" value="BINDING OXIDOREDUCTASE, PUTATIVE (AFU_ORTHOLOGUE AFUA_2G08260)-RELATED"/>
    <property type="match status" value="1"/>
</dbReference>
<dbReference type="InterPro" id="IPR051799">
    <property type="entry name" value="NADH_flavin_oxidoreductase"/>
</dbReference>
<evidence type="ECO:0000256" key="1">
    <source>
        <dbReference type="ARBA" id="ARBA00022630"/>
    </source>
</evidence>
<dbReference type="CDD" id="cd02803">
    <property type="entry name" value="OYE_like_FMN_family"/>
    <property type="match status" value="1"/>
</dbReference>
<dbReference type="Gene3D" id="3.20.20.70">
    <property type="entry name" value="Aldolase class I"/>
    <property type="match status" value="1"/>
</dbReference>
<keyword evidence="1" id="KW-0285">Flavoprotein</keyword>
<sequence>MSPLFNSISIGSMIIKNRFVRSATNDYLGNSDGSISDQEVELYQTLAENDVGLIITAHTYVQHPKGRASISQNAIYEDRLIRGYQKLAQSVHPYGTKLVMQISHAGRQTTTSITEGQTPIAPSMVIDQSTGQAPREMSEAEILTLITDFVAAIGRAKTADCDGVQLHIAHGYALSQFLSPYTNRRSDQWGGSIENRTRIIKEIITQGKLLVGADYPILVKLNSTDGFSDPGYLSLDDVLYTAKLLESLGTSAIEVSGGIKEAKGVMSRPGIKTAEQEAYFAVAAKAIKQVVSIPIILVGGLRSKTIMEHIITSQTADMVALSRPFVKEPNLVTKLLEGQETVACVSCNACFNPNGLKCYYKGKD</sequence>
<dbReference type="GO" id="GO:0010181">
    <property type="term" value="F:FMN binding"/>
    <property type="evidence" value="ECO:0007669"/>
    <property type="project" value="InterPro"/>
</dbReference>
<keyword evidence="2 4" id="KW-0560">Oxidoreductase</keyword>
<gene>
    <name evidence="4" type="ORF">SDC9_27467</name>
</gene>
<protein>
    <submittedName>
        <fullName evidence="4">NADH oxidase</fullName>
        <ecNumber evidence="4">1.-.-.-</ecNumber>
    </submittedName>
</protein>
<feature type="domain" description="NADH:flavin oxidoreductase/NADH oxidase N-terminal" evidence="3">
    <location>
        <begin position="4"/>
        <end position="339"/>
    </location>
</feature>
<dbReference type="Pfam" id="PF00724">
    <property type="entry name" value="Oxidored_FMN"/>
    <property type="match status" value="1"/>
</dbReference>
<dbReference type="InterPro" id="IPR013785">
    <property type="entry name" value="Aldolase_TIM"/>
</dbReference>
<proteinExistence type="predicted"/>
<dbReference type="GO" id="GO:0016491">
    <property type="term" value="F:oxidoreductase activity"/>
    <property type="evidence" value="ECO:0007669"/>
    <property type="project" value="UniProtKB-KW"/>
</dbReference>
<comment type="caution">
    <text evidence="4">The sequence shown here is derived from an EMBL/GenBank/DDBJ whole genome shotgun (WGS) entry which is preliminary data.</text>
</comment>
<organism evidence="4">
    <name type="scientific">bioreactor metagenome</name>
    <dbReference type="NCBI Taxonomy" id="1076179"/>
    <lineage>
        <taxon>unclassified sequences</taxon>
        <taxon>metagenomes</taxon>
        <taxon>ecological metagenomes</taxon>
    </lineage>
</organism>
<dbReference type="PANTHER" id="PTHR43656:SF2">
    <property type="entry name" value="BINDING OXIDOREDUCTASE, PUTATIVE (AFU_ORTHOLOGUE AFUA_2G08260)-RELATED"/>
    <property type="match status" value="1"/>
</dbReference>
<dbReference type="AlphaFoldDB" id="A0A644UR84"/>
<dbReference type="InterPro" id="IPR001155">
    <property type="entry name" value="OxRdtase_FMN_N"/>
</dbReference>
<dbReference type="EMBL" id="VSSQ01000151">
    <property type="protein sequence ID" value="MPL81539.1"/>
    <property type="molecule type" value="Genomic_DNA"/>
</dbReference>
<evidence type="ECO:0000256" key="2">
    <source>
        <dbReference type="ARBA" id="ARBA00023002"/>
    </source>
</evidence>
<evidence type="ECO:0000259" key="3">
    <source>
        <dbReference type="Pfam" id="PF00724"/>
    </source>
</evidence>